<dbReference type="Gene3D" id="3.40.50.12090">
    <property type="match status" value="1"/>
</dbReference>
<gene>
    <name evidence="2" type="ORF">AVL62_15170</name>
</gene>
<organism evidence="2 3">
    <name type="scientific">Serinicoccus chungangensis</name>
    <dbReference type="NCBI Taxonomy" id="767452"/>
    <lineage>
        <taxon>Bacteria</taxon>
        <taxon>Bacillati</taxon>
        <taxon>Actinomycetota</taxon>
        <taxon>Actinomycetes</taxon>
        <taxon>Micrococcales</taxon>
        <taxon>Ornithinimicrobiaceae</taxon>
        <taxon>Serinicoccus</taxon>
    </lineage>
</organism>
<feature type="domain" description="SGNH" evidence="1">
    <location>
        <begin position="96"/>
        <end position="309"/>
    </location>
</feature>
<name>A0A0W8IAY2_9MICO</name>
<dbReference type="RefSeq" id="WP_058890416.1">
    <property type="nucleotide sequence ID" value="NZ_LQBL01000008.1"/>
</dbReference>
<evidence type="ECO:0000259" key="1">
    <source>
        <dbReference type="Pfam" id="PF19040"/>
    </source>
</evidence>
<dbReference type="InterPro" id="IPR007253">
    <property type="entry name" value="Cell_wall-bd_2"/>
</dbReference>
<dbReference type="STRING" id="767452.AVL62_15170"/>
<sequence length="624" mass="65201">MSPRPRARRPRRGAARRTGLAALLGGVVALTALTALPATALTGDEDDLGARALRDEGWSEPSLELADLTQAAPVHPMTPPLSAVTRMYPSYYADGCHVGRRGTEVAQGCVYGDPEGDVEVAVLGSSKVGQYFPALEEIALREGWRLRMYTKLACSFVDEPEPSYPECDAYKVALREHLQDHRPDLVLTGGMRREVPEGYTRTWTWLREELGVEQVVGLWDSPVPSDGNPSACVAETLADGGDLRSCAVSLRESRSGNPSMREAADRVPGAMFVDLRDWVCPTTYLSPRCAAVVGRAQLYGSGSHLVPTYTATLTDPLHQRLHEAGVAAYRPSVDRVGGADRYATAALLTRDVEPGGRVFLTSGRDFPDALAAAAKAGAGGEAVLLTGGPALPSATREALLRLAPSEVVVVGGEDAVPETVAEQVAELAPVDRVSGRDRHETAAALALVEPVQERGIVVVATGADFPDALAAAGRAGQQGAPILLVRETEVPEATAAALRDLDPARIVVVGGEGAVSSAVAEDLESLGSSVERIGGSDRYATAALLAGQGAEVLHVGSGVSFADALAAGPVAAAQGGSVLLTAPDRVPTATREALERIRPERVVLTGGSGAVGEDVRRALLRLTS</sequence>
<reference evidence="2 3" key="1">
    <citation type="submission" date="2015-12" db="EMBL/GenBank/DDBJ databases">
        <title>Serinicoccus chungangenesis strain CD08_5 genome sequencing and assembly.</title>
        <authorList>
            <person name="Chander A.M."/>
            <person name="Kaur G."/>
            <person name="Nair G.R."/>
            <person name="Dhawan D.K."/>
            <person name="Kochhar R.K."/>
            <person name="Mayilraj S."/>
            <person name="Bhadada S.K."/>
        </authorList>
    </citation>
    <scope>NUCLEOTIDE SEQUENCE [LARGE SCALE GENOMIC DNA]</scope>
    <source>
        <strain evidence="2 3">CD08_5</strain>
    </source>
</reference>
<dbReference type="EMBL" id="LQBL01000008">
    <property type="protein sequence ID" value="KUG57130.1"/>
    <property type="molecule type" value="Genomic_DNA"/>
</dbReference>
<dbReference type="OrthoDB" id="4851366at2"/>
<dbReference type="InterPro" id="IPR043968">
    <property type="entry name" value="SGNH"/>
</dbReference>
<dbReference type="InterPro" id="IPR051922">
    <property type="entry name" value="Bact_Sporulation_Assoc"/>
</dbReference>
<dbReference type="Pfam" id="PF19040">
    <property type="entry name" value="SGNH"/>
    <property type="match status" value="1"/>
</dbReference>
<dbReference type="Pfam" id="PF04122">
    <property type="entry name" value="CW_binding_2"/>
    <property type="match status" value="3"/>
</dbReference>
<keyword evidence="3" id="KW-1185">Reference proteome</keyword>
<evidence type="ECO:0000313" key="2">
    <source>
        <dbReference type="EMBL" id="KUG57130.1"/>
    </source>
</evidence>
<proteinExistence type="predicted"/>
<dbReference type="PANTHER" id="PTHR30032:SF8">
    <property type="entry name" value="GERMINATION-SPECIFIC N-ACETYLMURAMOYL-L-ALANINE AMIDASE"/>
    <property type="match status" value="1"/>
</dbReference>
<evidence type="ECO:0000313" key="3">
    <source>
        <dbReference type="Proteomes" id="UP000054837"/>
    </source>
</evidence>
<dbReference type="Proteomes" id="UP000054837">
    <property type="component" value="Unassembled WGS sequence"/>
</dbReference>
<dbReference type="AlphaFoldDB" id="A0A0W8IAY2"/>
<dbReference type="PANTHER" id="PTHR30032">
    <property type="entry name" value="N-ACETYLMURAMOYL-L-ALANINE AMIDASE-RELATED"/>
    <property type="match status" value="1"/>
</dbReference>
<protein>
    <recommendedName>
        <fullName evidence="1">SGNH domain-containing protein</fullName>
    </recommendedName>
</protein>
<accession>A0A0W8IAY2</accession>
<comment type="caution">
    <text evidence="2">The sequence shown here is derived from an EMBL/GenBank/DDBJ whole genome shotgun (WGS) entry which is preliminary data.</text>
</comment>